<accession>A0AAW1ZT04</accession>
<dbReference type="PROSITE" id="PS50835">
    <property type="entry name" value="IG_LIKE"/>
    <property type="match status" value="1"/>
</dbReference>
<keyword evidence="6" id="KW-0393">Immunoglobulin domain</keyword>
<dbReference type="InterPro" id="IPR053896">
    <property type="entry name" value="BTN3A2-like_Ig-C"/>
</dbReference>
<evidence type="ECO:0000256" key="4">
    <source>
        <dbReference type="ARBA" id="ARBA00023157"/>
    </source>
</evidence>
<sequence length="260" mass="29534">MLWCFLLLWILLRCADSFSVTVPSSPVLVVRGATASLSCEFEPDSNISNLVITWQREEDTRVVHSFYYQKDQLERQSSDYFNRTKLNHNELAKGNASLSIANFGLKDAGKYLCTVSNTKGTGKGVLELVYAAFFSEPRLSIHLKSSDVTVQYEMEGYPRPEVMWLGPEGQNLSYLQEFTSTSDGGLYYLKSRYVTQNPAFNITFTLKNPTAHQELQRHVILSYDGNINSRTSVVALSILCIFLMCSTGLLLWLYCRDKQR</sequence>
<dbReference type="Gene3D" id="2.60.40.10">
    <property type="entry name" value="Immunoglobulins"/>
    <property type="match status" value="2"/>
</dbReference>
<evidence type="ECO:0000256" key="8">
    <source>
        <dbReference type="SAM" id="SignalP"/>
    </source>
</evidence>
<dbReference type="PANTHER" id="PTHR24100">
    <property type="entry name" value="BUTYROPHILIN"/>
    <property type="match status" value="1"/>
</dbReference>
<dbReference type="InterPro" id="IPR003598">
    <property type="entry name" value="Ig_sub2"/>
</dbReference>
<dbReference type="GO" id="GO:0001817">
    <property type="term" value="P:regulation of cytokine production"/>
    <property type="evidence" value="ECO:0007669"/>
    <property type="project" value="TreeGrafter"/>
</dbReference>
<name>A0AAW1ZT04_CULAL</name>
<dbReference type="SUPFAM" id="SSF48726">
    <property type="entry name" value="Immunoglobulin"/>
    <property type="match status" value="2"/>
</dbReference>
<dbReference type="EMBL" id="JAWDJR010000013">
    <property type="protein sequence ID" value="KAK9964651.1"/>
    <property type="molecule type" value="Genomic_DNA"/>
</dbReference>
<proteinExistence type="predicted"/>
<organism evidence="10 11">
    <name type="scientific">Culter alburnus</name>
    <name type="common">Topmouth culter</name>
    <dbReference type="NCBI Taxonomy" id="194366"/>
    <lineage>
        <taxon>Eukaryota</taxon>
        <taxon>Metazoa</taxon>
        <taxon>Chordata</taxon>
        <taxon>Craniata</taxon>
        <taxon>Vertebrata</taxon>
        <taxon>Euteleostomi</taxon>
        <taxon>Actinopterygii</taxon>
        <taxon>Neopterygii</taxon>
        <taxon>Teleostei</taxon>
        <taxon>Ostariophysi</taxon>
        <taxon>Cypriniformes</taxon>
        <taxon>Xenocyprididae</taxon>
        <taxon>Xenocypridinae</taxon>
        <taxon>Culter</taxon>
    </lineage>
</organism>
<dbReference type="SMART" id="SM00406">
    <property type="entry name" value="IGv"/>
    <property type="match status" value="1"/>
</dbReference>
<evidence type="ECO:0000256" key="7">
    <source>
        <dbReference type="SAM" id="Phobius"/>
    </source>
</evidence>
<dbReference type="InterPro" id="IPR003599">
    <property type="entry name" value="Ig_sub"/>
</dbReference>
<dbReference type="AlphaFoldDB" id="A0AAW1ZT04"/>
<evidence type="ECO:0000259" key="9">
    <source>
        <dbReference type="PROSITE" id="PS50835"/>
    </source>
</evidence>
<reference evidence="10 11" key="1">
    <citation type="submission" date="2024-05" db="EMBL/GenBank/DDBJ databases">
        <title>A high-quality chromosomal-level genome assembly of Topmouth culter (Culter alburnus).</title>
        <authorList>
            <person name="Zhao H."/>
        </authorList>
    </citation>
    <scope>NUCLEOTIDE SEQUENCE [LARGE SCALE GENOMIC DNA]</scope>
    <source>
        <strain evidence="10">CATC2023</strain>
        <tissue evidence="10">Muscle</tissue>
    </source>
</reference>
<dbReference type="InterPro" id="IPR007110">
    <property type="entry name" value="Ig-like_dom"/>
</dbReference>
<feature type="transmembrane region" description="Helical" evidence="7">
    <location>
        <begin position="233"/>
        <end position="255"/>
    </location>
</feature>
<comment type="caution">
    <text evidence="10">The sequence shown here is derived from an EMBL/GenBank/DDBJ whole genome shotgun (WGS) entry which is preliminary data.</text>
</comment>
<dbReference type="Pfam" id="PF07686">
    <property type="entry name" value="V-set"/>
    <property type="match status" value="1"/>
</dbReference>
<keyword evidence="11" id="KW-1185">Reference proteome</keyword>
<keyword evidence="7" id="KW-1133">Transmembrane helix</keyword>
<feature type="domain" description="Ig-like" evidence="9">
    <location>
        <begin position="16"/>
        <end position="129"/>
    </location>
</feature>
<keyword evidence="4" id="KW-1015">Disulfide bond</keyword>
<dbReference type="SMART" id="SM00409">
    <property type="entry name" value="IG"/>
    <property type="match status" value="1"/>
</dbReference>
<evidence type="ECO:0000256" key="5">
    <source>
        <dbReference type="ARBA" id="ARBA00023180"/>
    </source>
</evidence>
<dbReference type="FunFam" id="2.60.40.10:FF:000142">
    <property type="entry name" value="V-set domain-containing T-cell activation inhibitor 1"/>
    <property type="match status" value="1"/>
</dbReference>
<dbReference type="Proteomes" id="UP001479290">
    <property type="component" value="Unassembled WGS sequence"/>
</dbReference>
<keyword evidence="2 8" id="KW-0732">Signal</keyword>
<dbReference type="InterPro" id="IPR013783">
    <property type="entry name" value="Ig-like_fold"/>
</dbReference>
<gene>
    <name evidence="10" type="ORF">ABG768_005805</name>
</gene>
<dbReference type="GO" id="GO:0009897">
    <property type="term" value="C:external side of plasma membrane"/>
    <property type="evidence" value="ECO:0007669"/>
    <property type="project" value="TreeGrafter"/>
</dbReference>
<evidence type="ECO:0000256" key="1">
    <source>
        <dbReference type="ARBA" id="ARBA00004370"/>
    </source>
</evidence>
<dbReference type="GO" id="GO:1903037">
    <property type="term" value="P:regulation of leukocyte cell-cell adhesion"/>
    <property type="evidence" value="ECO:0007669"/>
    <property type="project" value="UniProtKB-ARBA"/>
</dbReference>
<dbReference type="GO" id="GO:0050863">
    <property type="term" value="P:regulation of T cell activation"/>
    <property type="evidence" value="ECO:0007669"/>
    <property type="project" value="UniProtKB-ARBA"/>
</dbReference>
<keyword evidence="5" id="KW-0325">Glycoprotein</keyword>
<evidence type="ECO:0000256" key="6">
    <source>
        <dbReference type="ARBA" id="ARBA00023319"/>
    </source>
</evidence>
<dbReference type="SMART" id="SM00408">
    <property type="entry name" value="IGc2"/>
    <property type="match status" value="1"/>
</dbReference>
<evidence type="ECO:0000256" key="3">
    <source>
        <dbReference type="ARBA" id="ARBA00023136"/>
    </source>
</evidence>
<protein>
    <recommendedName>
        <fullName evidence="9">Ig-like domain-containing protein</fullName>
    </recommendedName>
</protein>
<feature type="signal peptide" evidence="8">
    <location>
        <begin position="1"/>
        <end position="17"/>
    </location>
</feature>
<dbReference type="InterPro" id="IPR050504">
    <property type="entry name" value="IgSF_BTN/MOG"/>
</dbReference>
<dbReference type="InterPro" id="IPR013106">
    <property type="entry name" value="Ig_V-set"/>
</dbReference>
<feature type="chain" id="PRO_5043744043" description="Ig-like domain-containing protein" evidence="8">
    <location>
        <begin position="18"/>
        <end position="260"/>
    </location>
</feature>
<dbReference type="GO" id="GO:0050852">
    <property type="term" value="P:T cell receptor signaling pathway"/>
    <property type="evidence" value="ECO:0007669"/>
    <property type="project" value="TreeGrafter"/>
</dbReference>
<evidence type="ECO:0000313" key="10">
    <source>
        <dbReference type="EMBL" id="KAK9964651.1"/>
    </source>
</evidence>
<evidence type="ECO:0000256" key="2">
    <source>
        <dbReference type="ARBA" id="ARBA00022729"/>
    </source>
</evidence>
<keyword evidence="7" id="KW-0812">Transmembrane</keyword>
<evidence type="ECO:0000313" key="11">
    <source>
        <dbReference type="Proteomes" id="UP001479290"/>
    </source>
</evidence>
<dbReference type="InterPro" id="IPR036179">
    <property type="entry name" value="Ig-like_dom_sf"/>
</dbReference>
<dbReference type="Pfam" id="PF22705">
    <property type="entry name" value="C2-set_3"/>
    <property type="match status" value="1"/>
</dbReference>
<dbReference type="PANTHER" id="PTHR24100:SF145">
    <property type="entry name" value="CD276 ANTIGEN"/>
    <property type="match status" value="1"/>
</dbReference>
<dbReference type="GO" id="GO:0005102">
    <property type="term" value="F:signaling receptor binding"/>
    <property type="evidence" value="ECO:0007669"/>
    <property type="project" value="TreeGrafter"/>
</dbReference>
<comment type="subcellular location">
    <subcellularLocation>
        <location evidence="1">Membrane</location>
    </subcellularLocation>
</comment>
<keyword evidence="3 7" id="KW-0472">Membrane</keyword>